<sequence length="60" mass="6254">MRAGPPESPRPRTARAGRIAAVRDSLDSAAAVDLEGRLSGPVRRHSNNSCLVYAVVAAAL</sequence>
<comment type="caution">
    <text evidence="1">The sequence shown here is derived from an EMBL/GenBank/DDBJ whole genome shotgun (WGS) entry which is preliminary data.</text>
</comment>
<reference evidence="2" key="1">
    <citation type="journal article" date="2019" name="Int. J. Syst. Evol. Microbiol.">
        <title>The Global Catalogue of Microorganisms (GCM) 10K type strain sequencing project: providing services to taxonomists for standard genome sequencing and annotation.</title>
        <authorList>
            <consortium name="The Broad Institute Genomics Platform"/>
            <consortium name="The Broad Institute Genome Sequencing Center for Infectious Disease"/>
            <person name="Wu L."/>
            <person name="Ma J."/>
        </authorList>
    </citation>
    <scope>NUCLEOTIDE SEQUENCE [LARGE SCALE GENOMIC DNA]</scope>
    <source>
        <strain evidence="2">JCM 16001</strain>
    </source>
</reference>
<proteinExistence type="predicted"/>
<protein>
    <submittedName>
        <fullName evidence="1">Uncharacterized protein</fullName>
    </submittedName>
</protein>
<dbReference type="Proteomes" id="UP001499851">
    <property type="component" value="Unassembled WGS sequence"/>
</dbReference>
<dbReference type="EMBL" id="BAAAQF010000004">
    <property type="protein sequence ID" value="GAA1668124.1"/>
    <property type="molecule type" value="Genomic_DNA"/>
</dbReference>
<evidence type="ECO:0000313" key="2">
    <source>
        <dbReference type="Proteomes" id="UP001499851"/>
    </source>
</evidence>
<name>A0ABP4S6M0_9ACTN</name>
<organism evidence="1 2">
    <name type="scientific">Glycomyces endophyticus</name>
    <dbReference type="NCBI Taxonomy" id="480996"/>
    <lineage>
        <taxon>Bacteria</taxon>
        <taxon>Bacillati</taxon>
        <taxon>Actinomycetota</taxon>
        <taxon>Actinomycetes</taxon>
        <taxon>Glycomycetales</taxon>
        <taxon>Glycomycetaceae</taxon>
        <taxon>Glycomyces</taxon>
    </lineage>
</organism>
<gene>
    <name evidence="1" type="ORF">GCM10009830_12370</name>
</gene>
<evidence type="ECO:0000313" key="1">
    <source>
        <dbReference type="EMBL" id="GAA1668124.1"/>
    </source>
</evidence>
<accession>A0ABP4S6M0</accession>
<keyword evidence="2" id="KW-1185">Reference proteome</keyword>